<evidence type="ECO:0000313" key="3">
    <source>
        <dbReference type="EMBL" id="NEX23440.1"/>
    </source>
</evidence>
<gene>
    <name evidence="3" type="ORF">G3480_24640</name>
</gene>
<protein>
    <submittedName>
        <fullName evidence="3">Transposase</fullName>
    </submittedName>
</protein>
<dbReference type="InterPro" id="IPR002559">
    <property type="entry name" value="Transposase_11"/>
</dbReference>
<dbReference type="Proteomes" id="UP000471640">
    <property type="component" value="Unassembled WGS sequence"/>
</dbReference>
<reference evidence="3 4" key="2">
    <citation type="submission" date="2020-02" db="EMBL/GenBank/DDBJ databases">
        <title>Genome sequences of Thiorhodococcus mannitoliphagus and Thiorhodococcus minor, purple sulfur photosynthetic bacteria in the gammaproteobacterial family, Chromatiaceae.</title>
        <authorList>
            <person name="Aviles F.A."/>
            <person name="Meyer T.E."/>
            <person name="Kyndt J.A."/>
        </authorList>
    </citation>
    <scope>NUCLEOTIDE SEQUENCE [LARGE SCALE GENOMIC DNA]</scope>
    <source>
        <strain evidence="3 4">DSM 18266</strain>
    </source>
</reference>
<evidence type="ECO:0000313" key="4">
    <source>
        <dbReference type="Proteomes" id="UP000471640"/>
    </source>
</evidence>
<reference evidence="4" key="1">
    <citation type="journal article" date="2020" name="Microbiol. Resour. Announc.">
        <title>Draft Genome Sequences of Thiorhodococcus mannitoliphagus and Thiorhodococcus minor, Purple Sulfur Photosynthetic Bacteria in the Gammaproteobacterial Family Chromatiaceae.</title>
        <authorList>
            <person name="Aviles F.A."/>
            <person name="Meyer T.E."/>
            <person name="Kyndt J.A."/>
        </authorList>
    </citation>
    <scope>NUCLEOTIDE SEQUENCE [LARGE SCALE GENOMIC DNA]</scope>
    <source>
        <strain evidence="4">DSM 18266</strain>
    </source>
</reference>
<comment type="caution">
    <text evidence="3">The sequence shown here is derived from an EMBL/GenBank/DDBJ whole genome shotgun (WGS) entry which is preliminary data.</text>
</comment>
<sequence>MASKPKGRKRHILVDTLSLILTVVVTAANVGDRAGLKQLLRG</sequence>
<dbReference type="RefSeq" id="WP_164656873.1">
    <property type="nucleotide sequence ID" value="NZ_JAAIJR010000204.1"/>
</dbReference>
<feature type="transmembrane region" description="Helical" evidence="1">
    <location>
        <begin position="12"/>
        <end position="31"/>
    </location>
</feature>
<evidence type="ECO:0000259" key="2">
    <source>
        <dbReference type="Pfam" id="PF01609"/>
    </source>
</evidence>
<accession>A0A6P1E0X2</accession>
<keyword evidence="1" id="KW-0812">Transmembrane</keyword>
<keyword evidence="1" id="KW-0472">Membrane</keyword>
<dbReference type="GO" id="GO:0006313">
    <property type="term" value="P:DNA transposition"/>
    <property type="evidence" value="ECO:0007669"/>
    <property type="project" value="InterPro"/>
</dbReference>
<organism evidence="3 4">
    <name type="scientific">Thiorhodococcus mannitoliphagus</name>
    <dbReference type="NCBI Taxonomy" id="329406"/>
    <lineage>
        <taxon>Bacteria</taxon>
        <taxon>Pseudomonadati</taxon>
        <taxon>Pseudomonadota</taxon>
        <taxon>Gammaproteobacteria</taxon>
        <taxon>Chromatiales</taxon>
        <taxon>Chromatiaceae</taxon>
        <taxon>Thiorhodococcus</taxon>
    </lineage>
</organism>
<proteinExistence type="predicted"/>
<dbReference type="GO" id="GO:0004803">
    <property type="term" value="F:transposase activity"/>
    <property type="evidence" value="ECO:0007669"/>
    <property type="project" value="InterPro"/>
</dbReference>
<dbReference type="AlphaFoldDB" id="A0A6P1E0X2"/>
<evidence type="ECO:0000256" key="1">
    <source>
        <dbReference type="SAM" id="Phobius"/>
    </source>
</evidence>
<keyword evidence="4" id="KW-1185">Reference proteome</keyword>
<keyword evidence="1" id="KW-1133">Transmembrane helix</keyword>
<feature type="domain" description="Transposase IS4-like" evidence="2">
    <location>
        <begin position="5"/>
        <end position="41"/>
    </location>
</feature>
<dbReference type="GO" id="GO:0003677">
    <property type="term" value="F:DNA binding"/>
    <property type="evidence" value="ECO:0007669"/>
    <property type="project" value="InterPro"/>
</dbReference>
<dbReference type="EMBL" id="JAAIJR010000204">
    <property type="protein sequence ID" value="NEX23440.1"/>
    <property type="molecule type" value="Genomic_DNA"/>
</dbReference>
<name>A0A6P1E0X2_9GAMM</name>
<dbReference type="Pfam" id="PF01609">
    <property type="entry name" value="DDE_Tnp_1"/>
    <property type="match status" value="1"/>
</dbReference>